<keyword evidence="5 11" id="KW-0812">Transmembrane</keyword>
<evidence type="ECO:0000256" key="4">
    <source>
        <dbReference type="ARBA" id="ARBA00022475"/>
    </source>
</evidence>
<keyword evidence="13" id="KW-1185">Reference proteome</keyword>
<comment type="subcellular location">
    <subcellularLocation>
        <location evidence="1">Cell membrane</location>
        <topology evidence="1">Single-pass type I membrane protein</topology>
    </subcellularLocation>
</comment>
<evidence type="ECO:0000256" key="8">
    <source>
        <dbReference type="ARBA" id="ARBA00023136"/>
    </source>
</evidence>
<dbReference type="InterPro" id="IPR038126">
    <property type="entry name" value="RAMP_sf"/>
</dbReference>
<dbReference type="GO" id="GO:0015026">
    <property type="term" value="F:coreceptor activity"/>
    <property type="evidence" value="ECO:0007669"/>
    <property type="project" value="InterPro"/>
</dbReference>
<dbReference type="GO" id="GO:0008277">
    <property type="term" value="P:regulation of G protein-coupled receptor signaling pathway"/>
    <property type="evidence" value="ECO:0007669"/>
    <property type="project" value="InterPro"/>
</dbReference>
<evidence type="ECO:0000256" key="10">
    <source>
        <dbReference type="ARBA" id="ARBA00023170"/>
    </source>
</evidence>
<feature type="transmembrane region" description="Helical" evidence="11">
    <location>
        <begin position="58"/>
        <end position="76"/>
    </location>
</feature>
<dbReference type="GO" id="GO:0009986">
    <property type="term" value="C:cell surface"/>
    <property type="evidence" value="ECO:0007669"/>
    <property type="project" value="TreeGrafter"/>
</dbReference>
<dbReference type="GO" id="GO:0043235">
    <property type="term" value="C:receptor complex"/>
    <property type="evidence" value="ECO:0007669"/>
    <property type="project" value="TreeGrafter"/>
</dbReference>
<dbReference type="GO" id="GO:0032870">
    <property type="term" value="P:cellular response to hormone stimulus"/>
    <property type="evidence" value="ECO:0007669"/>
    <property type="project" value="TreeGrafter"/>
</dbReference>
<keyword evidence="3" id="KW-0813">Transport</keyword>
<dbReference type="GeneTree" id="ENSGT00940000160264"/>
<dbReference type="PANTHER" id="PTHR14076:SF10">
    <property type="entry name" value="RAMP2 PROTEIN"/>
    <property type="match status" value="1"/>
</dbReference>
<evidence type="ECO:0000256" key="6">
    <source>
        <dbReference type="ARBA" id="ARBA00022729"/>
    </source>
</evidence>
<evidence type="ECO:0000256" key="3">
    <source>
        <dbReference type="ARBA" id="ARBA00022448"/>
    </source>
</evidence>
<accession>A0A3P9D751</accession>
<reference evidence="12 13" key="1">
    <citation type="journal article" date="2014" name="Nature">
        <title>The genomic substrate for adaptive radiation in African cichlid fish.</title>
        <authorList>
            <person name="Brawand D."/>
            <person name="Wagner C.E."/>
            <person name="Li Y.I."/>
            <person name="Malinsky M."/>
            <person name="Keller I."/>
            <person name="Fan S."/>
            <person name="Simakov O."/>
            <person name="Ng A.Y."/>
            <person name="Lim Z.W."/>
            <person name="Bezault E."/>
            <person name="Turner-Maier J."/>
            <person name="Johnson J."/>
            <person name="Alcazar R."/>
            <person name="Noh H.J."/>
            <person name="Russell P."/>
            <person name="Aken B."/>
            <person name="Alfoldi J."/>
            <person name="Amemiya C."/>
            <person name="Azzouzi N."/>
            <person name="Baroiller J.F."/>
            <person name="Barloy-Hubler F."/>
            <person name="Berlin A."/>
            <person name="Bloomquist R."/>
            <person name="Carleton K.L."/>
            <person name="Conte M.A."/>
            <person name="D'Cotta H."/>
            <person name="Eshel O."/>
            <person name="Gaffney L."/>
            <person name="Galibert F."/>
            <person name="Gante H.F."/>
            <person name="Gnerre S."/>
            <person name="Greuter L."/>
            <person name="Guyon R."/>
            <person name="Haddad N.S."/>
            <person name="Haerty W."/>
            <person name="Harris R.M."/>
            <person name="Hofmann H.A."/>
            <person name="Hourlier T."/>
            <person name="Hulata G."/>
            <person name="Jaffe D.B."/>
            <person name="Lara M."/>
            <person name="Lee A.P."/>
            <person name="MacCallum I."/>
            <person name="Mwaiko S."/>
            <person name="Nikaido M."/>
            <person name="Nishihara H."/>
            <person name="Ozouf-Costaz C."/>
            <person name="Penman D.J."/>
            <person name="Przybylski D."/>
            <person name="Rakotomanga M."/>
            <person name="Renn S.C.P."/>
            <person name="Ribeiro F.J."/>
            <person name="Ron M."/>
            <person name="Salzburger W."/>
            <person name="Sanchez-Pulido L."/>
            <person name="Santos M.E."/>
            <person name="Searle S."/>
            <person name="Sharpe T."/>
            <person name="Swofford R."/>
            <person name="Tan F.J."/>
            <person name="Williams L."/>
            <person name="Young S."/>
            <person name="Yin S."/>
            <person name="Okada N."/>
            <person name="Kocher T.D."/>
            <person name="Miska E.A."/>
            <person name="Lander E.S."/>
            <person name="Venkatesh B."/>
            <person name="Fernald R.D."/>
            <person name="Meyer A."/>
            <person name="Ponting C.P."/>
            <person name="Streelman J.T."/>
            <person name="Lindblad-Toh K."/>
            <person name="Seehausen O."/>
            <person name="Di Palma F."/>
        </authorList>
    </citation>
    <scope>NUCLEOTIDE SEQUENCE</scope>
</reference>
<dbReference type="Gene3D" id="1.10.150.510">
    <property type="entry name" value="Receptor activity modifying family"/>
    <property type="match status" value="1"/>
</dbReference>
<organism evidence="12 13">
    <name type="scientific">Maylandia zebra</name>
    <name type="common">zebra mbuna</name>
    <dbReference type="NCBI Taxonomy" id="106582"/>
    <lineage>
        <taxon>Eukaryota</taxon>
        <taxon>Metazoa</taxon>
        <taxon>Chordata</taxon>
        <taxon>Craniata</taxon>
        <taxon>Vertebrata</taxon>
        <taxon>Euteleostomi</taxon>
        <taxon>Actinopterygii</taxon>
        <taxon>Neopterygii</taxon>
        <taxon>Teleostei</taxon>
        <taxon>Neoteleostei</taxon>
        <taxon>Acanthomorphata</taxon>
        <taxon>Ovalentaria</taxon>
        <taxon>Cichlomorphae</taxon>
        <taxon>Cichliformes</taxon>
        <taxon>Cichlidae</taxon>
        <taxon>African cichlids</taxon>
        <taxon>Pseudocrenilabrinae</taxon>
        <taxon>Haplochromini</taxon>
        <taxon>Maylandia</taxon>
        <taxon>Maylandia zebra complex</taxon>
    </lineage>
</organism>
<dbReference type="GO" id="GO:0006886">
    <property type="term" value="P:intracellular protein transport"/>
    <property type="evidence" value="ECO:0007669"/>
    <property type="project" value="InterPro"/>
</dbReference>
<name>A0A3P9D751_9CICH</name>
<dbReference type="InterPro" id="IPR006985">
    <property type="entry name" value="RAMP"/>
</dbReference>
<evidence type="ECO:0000256" key="9">
    <source>
        <dbReference type="ARBA" id="ARBA00023157"/>
    </source>
</evidence>
<sequence length="239" mass="27019">MGRNSPNFIRGSLPHLVSPPLLGNEGFLLLYTAFLQKVEICNSYPSGKRRRALGKMTLTRFLVMYFRVFMPFFIWASTAVVCQSEEKVTVRPTVTVEFNSTDRMMTLNATGQFVCEDESDGMGCLSDMFAVYCVQSFKLAMASLNETDWCVWSKVNSWYSNLSMCTEDICDLYFIPWPNRVVEQTFLDIHSLFFKDCPTDELSDPPPAIMFALVITPICLIPVMVSLVVLKTKNGDGNS</sequence>
<dbReference type="GO" id="GO:0001525">
    <property type="term" value="P:angiogenesis"/>
    <property type="evidence" value="ECO:0007669"/>
    <property type="project" value="TreeGrafter"/>
</dbReference>
<evidence type="ECO:0000256" key="11">
    <source>
        <dbReference type="SAM" id="Phobius"/>
    </source>
</evidence>
<dbReference type="AlphaFoldDB" id="A0A3P9D751"/>
<dbReference type="GO" id="GO:0007186">
    <property type="term" value="P:G protein-coupled receptor signaling pathway"/>
    <property type="evidence" value="ECO:0007669"/>
    <property type="project" value="TreeGrafter"/>
</dbReference>
<reference evidence="12" key="3">
    <citation type="submission" date="2025-09" db="UniProtKB">
        <authorList>
            <consortium name="Ensembl"/>
        </authorList>
    </citation>
    <scope>IDENTIFICATION</scope>
</reference>
<keyword evidence="9" id="KW-1015">Disulfide bond</keyword>
<evidence type="ECO:0000256" key="7">
    <source>
        <dbReference type="ARBA" id="ARBA00022989"/>
    </source>
</evidence>
<evidence type="ECO:0000313" key="13">
    <source>
        <dbReference type="Proteomes" id="UP000265160"/>
    </source>
</evidence>
<evidence type="ECO:0000256" key="1">
    <source>
        <dbReference type="ARBA" id="ARBA00004251"/>
    </source>
</evidence>
<keyword evidence="8 11" id="KW-0472">Membrane</keyword>
<reference evidence="12" key="2">
    <citation type="submission" date="2025-08" db="UniProtKB">
        <authorList>
            <consortium name="Ensembl"/>
        </authorList>
    </citation>
    <scope>IDENTIFICATION</scope>
</reference>
<dbReference type="GO" id="GO:0006816">
    <property type="term" value="P:calcium ion transport"/>
    <property type="evidence" value="ECO:0007669"/>
    <property type="project" value="TreeGrafter"/>
</dbReference>
<feature type="transmembrane region" description="Helical" evidence="11">
    <location>
        <begin position="208"/>
        <end position="230"/>
    </location>
</feature>
<keyword evidence="10" id="KW-0675">Receptor</keyword>
<dbReference type="GO" id="GO:0005886">
    <property type="term" value="C:plasma membrane"/>
    <property type="evidence" value="ECO:0007669"/>
    <property type="project" value="UniProtKB-SubCell"/>
</dbReference>
<dbReference type="Ensembl" id="ENSMZET00005031346.1">
    <property type="protein sequence ID" value="ENSMZEP00005030393.1"/>
    <property type="gene ID" value="ENSMZEG00005022646.1"/>
</dbReference>
<dbReference type="STRING" id="106582.ENSMZEP00005030393"/>
<evidence type="ECO:0000256" key="2">
    <source>
        <dbReference type="ARBA" id="ARBA00007087"/>
    </source>
</evidence>
<comment type="similarity">
    <text evidence="2">Belongs to the RAMP family.</text>
</comment>
<keyword evidence="6" id="KW-0732">Signal</keyword>
<evidence type="ECO:0000313" key="12">
    <source>
        <dbReference type="Ensembl" id="ENSMZEP00005030393.1"/>
    </source>
</evidence>
<keyword evidence="7 11" id="KW-1133">Transmembrane helix</keyword>
<proteinExistence type="inferred from homology"/>
<dbReference type="GO" id="GO:0031623">
    <property type="term" value="P:receptor internalization"/>
    <property type="evidence" value="ECO:0007669"/>
    <property type="project" value="TreeGrafter"/>
</dbReference>
<dbReference type="Proteomes" id="UP000265160">
    <property type="component" value="LG4"/>
</dbReference>
<dbReference type="PANTHER" id="PTHR14076">
    <property type="entry name" value="RECEPTOR ACTIVITY MODIFYING PROTEIN RAMP"/>
    <property type="match status" value="1"/>
</dbReference>
<dbReference type="Pfam" id="PF04901">
    <property type="entry name" value="RAMP"/>
    <property type="match status" value="1"/>
</dbReference>
<keyword evidence="4" id="KW-1003">Cell membrane</keyword>
<protein>
    <submittedName>
        <fullName evidence="12">Receptor (G protein-coupled) activity modifying protein 2</fullName>
    </submittedName>
</protein>
<dbReference type="GO" id="GO:0072659">
    <property type="term" value="P:protein localization to plasma membrane"/>
    <property type="evidence" value="ECO:0007669"/>
    <property type="project" value="TreeGrafter"/>
</dbReference>
<evidence type="ECO:0000256" key="5">
    <source>
        <dbReference type="ARBA" id="ARBA00022692"/>
    </source>
</evidence>